<evidence type="ECO:0000256" key="2">
    <source>
        <dbReference type="SAM" id="MobiDB-lite"/>
    </source>
</evidence>
<accession>A0ABR2NAR0</accession>
<evidence type="ECO:0000313" key="3">
    <source>
        <dbReference type="EMBL" id="KAK8973239.1"/>
    </source>
</evidence>
<name>A0ABR2NAR0_9ROSI</name>
<feature type="coiled-coil region" evidence="1">
    <location>
        <begin position="333"/>
        <end position="367"/>
    </location>
</feature>
<reference evidence="3 4" key="1">
    <citation type="journal article" date="2024" name="G3 (Bethesda)">
        <title>Genome assembly of Hibiscus sabdariffa L. provides insights into metabolisms of medicinal natural products.</title>
        <authorList>
            <person name="Kim T."/>
        </authorList>
    </citation>
    <scope>NUCLEOTIDE SEQUENCE [LARGE SCALE GENOMIC DNA]</scope>
    <source>
        <strain evidence="3">TK-2024</strain>
        <tissue evidence="3">Old leaves</tissue>
    </source>
</reference>
<organism evidence="3 4">
    <name type="scientific">Hibiscus sabdariffa</name>
    <name type="common">roselle</name>
    <dbReference type="NCBI Taxonomy" id="183260"/>
    <lineage>
        <taxon>Eukaryota</taxon>
        <taxon>Viridiplantae</taxon>
        <taxon>Streptophyta</taxon>
        <taxon>Embryophyta</taxon>
        <taxon>Tracheophyta</taxon>
        <taxon>Spermatophyta</taxon>
        <taxon>Magnoliopsida</taxon>
        <taxon>eudicotyledons</taxon>
        <taxon>Gunneridae</taxon>
        <taxon>Pentapetalae</taxon>
        <taxon>rosids</taxon>
        <taxon>malvids</taxon>
        <taxon>Malvales</taxon>
        <taxon>Malvaceae</taxon>
        <taxon>Malvoideae</taxon>
        <taxon>Hibiscus</taxon>
    </lineage>
</organism>
<keyword evidence="4" id="KW-1185">Reference proteome</keyword>
<dbReference type="Pfam" id="PF03004">
    <property type="entry name" value="Transposase_24"/>
    <property type="match status" value="1"/>
</dbReference>
<evidence type="ECO:0000256" key="1">
    <source>
        <dbReference type="SAM" id="Coils"/>
    </source>
</evidence>
<dbReference type="InterPro" id="IPR004252">
    <property type="entry name" value="Probable_transposase_24"/>
</dbReference>
<comment type="caution">
    <text evidence="3">The sequence shown here is derived from an EMBL/GenBank/DDBJ whole genome shotgun (WGS) entry which is preliminary data.</text>
</comment>
<feature type="region of interest" description="Disordered" evidence="2">
    <location>
        <begin position="50"/>
        <end position="86"/>
    </location>
</feature>
<sequence length="408" mass="46108">MTNYIGNLVAVVKAIVKDESILHAIQQSVQELQQVSDALDHTQEHEAQLISTATNQPNEENDLDTTVENSEPIDNKRVRGPSQSKGLENLIKGKNKLLVEIPEGKGRPIDAVQSAKLSSEIGIISRQFISIPTKWKEMKDDAKFHALERLNSKFEMKFDDDYVKSSVMSIMSKLSINHRHKVHLHFKTFPNADVARQNKPTKYNLTQENWEQLCDLFSDPKYQRRCETNARVRRNVKLTPNQGSRAFVASRYAMRKDDQEPNRMDFFKATHYSNDKGWTTIEAKTTYEKMVELQSTPVEEGAEPKTIDDIMDEVLGTRSGYIPGLGYGPKPNKKSSSADRINLEKRLKNKEDELNACKSNFEVLQTQMDAMRSALLAAGIQVPPLQFSAPNNTPNSSLSGSQPTQNLD</sequence>
<gene>
    <name evidence="3" type="ORF">V6N11_013225</name>
</gene>
<dbReference type="Proteomes" id="UP001396334">
    <property type="component" value="Unassembled WGS sequence"/>
</dbReference>
<proteinExistence type="predicted"/>
<dbReference type="PANTHER" id="PTHR33063:SF13">
    <property type="entry name" value="OS02G0583500 PROTEIN"/>
    <property type="match status" value="1"/>
</dbReference>
<keyword evidence="1" id="KW-0175">Coiled coil</keyword>
<feature type="region of interest" description="Disordered" evidence="2">
    <location>
        <begin position="387"/>
        <end position="408"/>
    </location>
</feature>
<evidence type="ECO:0000313" key="4">
    <source>
        <dbReference type="Proteomes" id="UP001396334"/>
    </source>
</evidence>
<dbReference type="PANTHER" id="PTHR33063">
    <property type="entry name" value="OS02G0583500 PROTEIN"/>
    <property type="match status" value="1"/>
</dbReference>
<dbReference type="EMBL" id="JBBPBN010000189">
    <property type="protein sequence ID" value="KAK8973239.1"/>
    <property type="molecule type" value="Genomic_DNA"/>
</dbReference>
<protein>
    <recommendedName>
        <fullName evidence="5">Transposase, Ptta/En/Spm, plant</fullName>
    </recommendedName>
</protein>
<feature type="compositionally biased region" description="Polar residues" evidence="2">
    <location>
        <begin position="388"/>
        <end position="408"/>
    </location>
</feature>
<evidence type="ECO:0008006" key="5">
    <source>
        <dbReference type="Google" id="ProtNLM"/>
    </source>
</evidence>